<comment type="caution">
    <text evidence="1">The sequence shown here is derived from an EMBL/GenBank/DDBJ whole genome shotgun (WGS) entry which is preliminary data.</text>
</comment>
<name>X1RF00_9ZZZZ</name>
<dbReference type="AlphaFoldDB" id="X1RF00"/>
<accession>X1RF00</accession>
<dbReference type="SUPFAM" id="SSF64484">
    <property type="entry name" value="beta and beta-prime subunits of DNA dependent RNA-polymerase"/>
    <property type="match status" value="1"/>
</dbReference>
<protein>
    <recommendedName>
        <fullName evidence="2">RNA polymerase Rpb1 domain-containing protein</fullName>
    </recommendedName>
</protein>
<proteinExistence type="predicted"/>
<reference evidence="1" key="1">
    <citation type="journal article" date="2014" name="Front. Microbiol.">
        <title>High frequency of phylogenetically diverse reductive dehalogenase-homologous genes in deep subseafloor sedimentary metagenomes.</title>
        <authorList>
            <person name="Kawai M."/>
            <person name="Futagami T."/>
            <person name="Toyoda A."/>
            <person name="Takaki Y."/>
            <person name="Nishi S."/>
            <person name="Hori S."/>
            <person name="Arai W."/>
            <person name="Tsubouchi T."/>
            <person name="Morono Y."/>
            <person name="Uchiyama I."/>
            <person name="Ito T."/>
            <person name="Fujiyama A."/>
            <person name="Inagaki F."/>
            <person name="Takami H."/>
        </authorList>
    </citation>
    <scope>NUCLEOTIDE SEQUENCE</scope>
    <source>
        <strain evidence="1">Expedition CK06-06</strain>
    </source>
</reference>
<evidence type="ECO:0000313" key="1">
    <source>
        <dbReference type="EMBL" id="GAI54164.1"/>
    </source>
</evidence>
<feature type="non-terminal residue" evidence="1">
    <location>
        <position position="1"/>
    </location>
</feature>
<gene>
    <name evidence="1" type="ORF">S06H3_61631</name>
</gene>
<organism evidence="1">
    <name type="scientific">marine sediment metagenome</name>
    <dbReference type="NCBI Taxonomy" id="412755"/>
    <lineage>
        <taxon>unclassified sequences</taxon>
        <taxon>metagenomes</taxon>
        <taxon>ecological metagenomes</taxon>
    </lineage>
</organism>
<evidence type="ECO:0008006" key="2">
    <source>
        <dbReference type="Google" id="ProtNLM"/>
    </source>
</evidence>
<dbReference type="EMBL" id="BARV01040453">
    <property type="protein sequence ID" value="GAI54164.1"/>
    <property type="molecule type" value="Genomic_DNA"/>
</dbReference>
<dbReference type="Gene3D" id="1.10.150.390">
    <property type="match status" value="1"/>
</dbReference>
<sequence length="48" mass="5253">TDAAVEGKLDRLVGLKENVIVGRIIPAGSGLAIFRNMTLEKEEKEEIE</sequence>